<keyword evidence="3" id="KW-0347">Helicase</keyword>
<dbReference type="Pfam" id="PF07717">
    <property type="entry name" value="OB_NTP_bind"/>
    <property type="match status" value="1"/>
</dbReference>
<organism evidence="6">
    <name type="scientific">Aplanochytrium stocchinoi</name>
    <dbReference type="NCBI Taxonomy" id="215587"/>
    <lineage>
        <taxon>Eukaryota</taxon>
        <taxon>Sar</taxon>
        <taxon>Stramenopiles</taxon>
        <taxon>Bigyra</taxon>
        <taxon>Labyrinthulomycetes</taxon>
        <taxon>Thraustochytrida</taxon>
        <taxon>Thraustochytriidae</taxon>
        <taxon>Aplanochytrium</taxon>
    </lineage>
</organism>
<keyword evidence="4" id="KW-0067">ATP-binding</keyword>
<dbReference type="Gene3D" id="1.20.120.1080">
    <property type="match status" value="1"/>
</dbReference>
<evidence type="ECO:0000256" key="2">
    <source>
        <dbReference type="ARBA" id="ARBA00022801"/>
    </source>
</evidence>
<gene>
    <name evidence="6" type="ORF">ASTO00021_LOCUS6681</name>
</gene>
<evidence type="ECO:0000256" key="4">
    <source>
        <dbReference type="ARBA" id="ARBA00022840"/>
    </source>
</evidence>
<proteinExistence type="predicted"/>
<dbReference type="InterPro" id="IPR011709">
    <property type="entry name" value="DEAD-box_helicase_OB_fold"/>
</dbReference>
<keyword evidence="2" id="KW-0378">Hydrolase</keyword>
<evidence type="ECO:0000256" key="3">
    <source>
        <dbReference type="ARBA" id="ARBA00022806"/>
    </source>
</evidence>
<feature type="domain" description="Helicase-associated" evidence="5">
    <location>
        <begin position="43"/>
        <end position="139"/>
    </location>
</feature>
<dbReference type="AlphaFoldDB" id="A0A7S3LMT8"/>
<sequence length="474" mass="53100">MRTPLEQLCLQVRAMDLAPSGDGGIASFLNKAVSPPSQSATANAVELLKAIGALTSDEANESEALTDLGKILSTLPMSPQIAKSLVMACILGCLDPILTLTSLLSQRTIFVSTLDRQAQADSAKMKLSCGYPSDHKTLLNAFNEWDSLQNGKDKEFAWRNFLSHSQLLKAKETRKQFRQLLSDASLVGNNKLVNNRHSTDWSVVKACLLAGLYPNVVRLDTTKKRTNMYDSSLGSVKVHPSSVLSKQINYVQFEQRWGMYSEKVRTVGGIFLYDFSQISPLAILLFSPQMKKIDSIHDILGFDHGDVDETESNSNNETLRLIKEIIRAKGGEIGLAKLSRLLNQAHPRFRSEMQCGIQQFLELHNFKVDKRSGARMVYSQEAGAYSNKEQSFPYFLSTCNWIYFGCKDLETIKLIQESKLILDRILESKVDLSNQRGMEIPEKAQQQFVDVLCLMLQKDSKYDDAKEAETTEFA</sequence>
<dbReference type="PANTHER" id="PTHR18934">
    <property type="entry name" value="ATP-DEPENDENT RNA HELICASE"/>
    <property type="match status" value="1"/>
</dbReference>
<dbReference type="GO" id="GO:0016787">
    <property type="term" value="F:hydrolase activity"/>
    <property type="evidence" value="ECO:0007669"/>
    <property type="project" value="UniProtKB-KW"/>
</dbReference>
<reference evidence="6" key="1">
    <citation type="submission" date="2021-01" db="EMBL/GenBank/DDBJ databases">
        <authorList>
            <person name="Corre E."/>
            <person name="Pelletier E."/>
            <person name="Niang G."/>
            <person name="Scheremetjew M."/>
            <person name="Finn R."/>
            <person name="Kale V."/>
            <person name="Holt S."/>
            <person name="Cochrane G."/>
            <person name="Meng A."/>
            <person name="Brown T."/>
            <person name="Cohen L."/>
        </authorList>
    </citation>
    <scope>NUCLEOTIDE SEQUENCE</scope>
    <source>
        <strain evidence="6">GSBS06</strain>
    </source>
</reference>
<name>A0A7S3LMT8_9STRA</name>
<dbReference type="Pfam" id="PF04408">
    <property type="entry name" value="WHD_HA2"/>
    <property type="match status" value="1"/>
</dbReference>
<dbReference type="Pfam" id="PF21010">
    <property type="entry name" value="HA2_C"/>
    <property type="match status" value="1"/>
</dbReference>
<dbReference type="GO" id="GO:0005524">
    <property type="term" value="F:ATP binding"/>
    <property type="evidence" value="ECO:0007669"/>
    <property type="project" value="UniProtKB-KW"/>
</dbReference>
<dbReference type="GO" id="GO:0003723">
    <property type="term" value="F:RNA binding"/>
    <property type="evidence" value="ECO:0007669"/>
    <property type="project" value="TreeGrafter"/>
</dbReference>
<evidence type="ECO:0000259" key="5">
    <source>
        <dbReference type="SMART" id="SM00847"/>
    </source>
</evidence>
<dbReference type="SMART" id="SM00847">
    <property type="entry name" value="HA2"/>
    <property type="match status" value="1"/>
</dbReference>
<dbReference type="EMBL" id="HBIN01008987">
    <property type="protein sequence ID" value="CAE0436421.1"/>
    <property type="molecule type" value="Transcribed_RNA"/>
</dbReference>
<dbReference type="InterPro" id="IPR048333">
    <property type="entry name" value="HA2_WH"/>
</dbReference>
<accession>A0A7S3LMT8</accession>
<dbReference type="PANTHER" id="PTHR18934:SF99">
    <property type="entry name" value="ATP-DEPENDENT RNA HELICASE DHX37-RELATED"/>
    <property type="match status" value="1"/>
</dbReference>
<dbReference type="InterPro" id="IPR007502">
    <property type="entry name" value="Helicase-assoc_dom"/>
</dbReference>
<keyword evidence="1" id="KW-0547">Nucleotide-binding</keyword>
<protein>
    <recommendedName>
        <fullName evidence="5">Helicase-associated domain-containing protein</fullName>
    </recommendedName>
</protein>
<evidence type="ECO:0000313" key="6">
    <source>
        <dbReference type="EMBL" id="CAE0436421.1"/>
    </source>
</evidence>
<evidence type="ECO:0000256" key="1">
    <source>
        <dbReference type="ARBA" id="ARBA00022741"/>
    </source>
</evidence>
<dbReference type="GO" id="GO:0004386">
    <property type="term" value="F:helicase activity"/>
    <property type="evidence" value="ECO:0007669"/>
    <property type="project" value="UniProtKB-KW"/>
</dbReference>